<dbReference type="InterPro" id="IPR050093">
    <property type="entry name" value="ABC_SmlMolc_Importer"/>
</dbReference>
<evidence type="ECO:0000313" key="12">
    <source>
        <dbReference type="EMBL" id="MCQ0969285.1"/>
    </source>
</evidence>
<organism evidence="12 13">
    <name type="scientific">Paracoccus albicereus</name>
    <dbReference type="NCBI Taxonomy" id="2922394"/>
    <lineage>
        <taxon>Bacteria</taxon>
        <taxon>Pseudomonadati</taxon>
        <taxon>Pseudomonadota</taxon>
        <taxon>Alphaproteobacteria</taxon>
        <taxon>Rhodobacterales</taxon>
        <taxon>Paracoccaceae</taxon>
        <taxon>Paracoccus</taxon>
    </lineage>
</organism>
<name>A0ABT1MLW8_9RHOB</name>
<keyword evidence="8" id="KW-0408">Iron</keyword>
<dbReference type="SUPFAM" id="SSF50331">
    <property type="entry name" value="MOP-like"/>
    <property type="match status" value="1"/>
</dbReference>
<keyword evidence="6 12" id="KW-0067">ATP-binding</keyword>
<evidence type="ECO:0000256" key="3">
    <source>
        <dbReference type="ARBA" id="ARBA00022496"/>
    </source>
</evidence>
<dbReference type="SUPFAM" id="SSF52540">
    <property type="entry name" value="P-loop containing nucleoside triphosphate hydrolases"/>
    <property type="match status" value="1"/>
</dbReference>
<dbReference type="PROSITE" id="PS50893">
    <property type="entry name" value="ABC_TRANSPORTER_2"/>
    <property type="match status" value="1"/>
</dbReference>
<keyword evidence="12" id="KW-0614">Plasmid</keyword>
<dbReference type="GO" id="GO:0005524">
    <property type="term" value="F:ATP binding"/>
    <property type="evidence" value="ECO:0007669"/>
    <property type="project" value="UniProtKB-KW"/>
</dbReference>
<geneLocation type="plasmid" evidence="12">
    <name>unnamed1</name>
</geneLocation>
<dbReference type="RefSeq" id="WP_255328237.1">
    <property type="nucleotide sequence ID" value="NZ_JAKZEU010000001.1"/>
</dbReference>
<dbReference type="EMBL" id="JAKZEU010000001">
    <property type="protein sequence ID" value="MCQ0969285.1"/>
    <property type="molecule type" value="Genomic_DNA"/>
</dbReference>
<sequence length="362" mass="39429">MIAPANAPPRLTAESLTRSFEGRRVVDDVSFSVPAGQVACLLGPSGCGKSTTLRLIAGVDMQDSGRILVDGKLVCDTTFRVPPERRAIGLMFQDFALFPHLSVAENVAFGLTGGYAANRARVDELLERVRMTAHLGSYPHALSGGEQQRIALARALAPRPRIMLMDEPFSGLDERLRDGIRDETLALMKEEGTAVLLVTHEPEEAMRMADQILLMRDGRIVQQGAPYNLYNAPADREAAAFFSDINVLRGRVQGALTDTPFGEFLTPGVPDGTEVEIVIRPQHLKIDFDRAGMGPAATPENGTAAHASVVRSRFLGRESLVEFVTDEGGIALNANVPGVFLPPAGTRMWLMLRRDRVFVFPR</sequence>
<comment type="caution">
    <text evidence="12">The sequence shown here is derived from an EMBL/GenBank/DDBJ whole genome shotgun (WGS) entry which is preliminary data.</text>
</comment>
<dbReference type="InterPro" id="IPR017871">
    <property type="entry name" value="ABC_transporter-like_CS"/>
</dbReference>
<keyword evidence="9" id="KW-0406">Ion transport</keyword>
<dbReference type="PANTHER" id="PTHR42781:SF5">
    <property type="entry name" value="PUTRESCINE TRANSPORT ATP-BINDING PROTEIN POTG"/>
    <property type="match status" value="1"/>
</dbReference>
<protein>
    <submittedName>
        <fullName evidence="12">ABC transporter ATP-binding protein</fullName>
    </submittedName>
</protein>
<dbReference type="Proteomes" id="UP001203945">
    <property type="component" value="Unassembled WGS sequence"/>
</dbReference>
<dbReference type="Gene3D" id="3.40.50.300">
    <property type="entry name" value="P-loop containing nucleotide triphosphate hydrolases"/>
    <property type="match status" value="1"/>
</dbReference>
<keyword evidence="7" id="KW-1278">Translocase</keyword>
<dbReference type="InterPro" id="IPR003439">
    <property type="entry name" value="ABC_transporter-like_ATP-bd"/>
</dbReference>
<dbReference type="InterPro" id="IPR008995">
    <property type="entry name" value="Mo/tungstate-bd_C_term_dom"/>
</dbReference>
<keyword evidence="10" id="KW-0472">Membrane</keyword>
<dbReference type="InterPro" id="IPR003593">
    <property type="entry name" value="AAA+_ATPase"/>
</dbReference>
<keyword evidence="2" id="KW-1003">Cell membrane</keyword>
<feature type="domain" description="ABC transporter" evidence="11">
    <location>
        <begin position="11"/>
        <end position="242"/>
    </location>
</feature>
<keyword evidence="13" id="KW-1185">Reference proteome</keyword>
<keyword evidence="1" id="KW-0813">Transport</keyword>
<evidence type="ECO:0000256" key="2">
    <source>
        <dbReference type="ARBA" id="ARBA00022475"/>
    </source>
</evidence>
<gene>
    <name evidence="12" type="ORF">MLD63_02385</name>
</gene>
<evidence type="ECO:0000256" key="5">
    <source>
        <dbReference type="ARBA" id="ARBA00022741"/>
    </source>
</evidence>
<evidence type="ECO:0000256" key="9">
    <source>
        <dbReference type="ARBA" id="ARBA00023065"/>
    </source>
</evidence>
<evidence type="ECO:0000256" key="1">
    <source>
        <dbReference type="ARBA" id="ARBA00022448"/>
    </source>
</evidence>
<evidence type="ECO:0000313" key="13">
    <source>
        <dbReference type="Proteomes" id="UP001203945"/>
    </source>
</evidence>
<dbReference type="Pfam" id="PF00005">
    <property type="entry name" value="ABC_tran"/>
    <property type="match status" value="1"/>
</dbReference>
<dbReference type="PROSITE" id="PS00211">
    <property type="entry name" value="ABC_TRANSPORTER_1"/>
    <property type="match status" value="1"/>
</dbReference>
<proteinExistence type="predicted"/>
<dbReference type="InterPro" id="IPR015853">
    <property type="entry name" value="ABC_transpr_FbpC"/>
</dbReference>
<evidence type="ECO:0000256" key="6">
    <source>
        <dbReference type="ARBA" id="ARBA00022840"/>
    </source>
</evidence>
<dbReference type="InterPro" id="IPR027417">
    <property type="entry name" value="P-loop_NTPase"/>
</dbReference>
<accession>A0ABT1MLW8</accession>
<evidence type="ECO:0000256" key="10">
    <source>
        <dbReference type="ARBA" id="ARBA00023136"/>
    </source>
</evidence>
<evidence type="ECO:0000256" key="8">
    <source>
        <dbReference type="ARBA" id="ARBA00023004"/>
    </source>
</evidence>
<evidence type="ECO:0000256" key="7">
    <source>
        <dbReference type="ARBA" id="ARBA00022967"/>
    </source>
</evidence>
<keyword evidence="5" id="KW-0547">Nucleotide-binding</keyword>
<evidence type="ECO:0000259" key="11">
    <source>
        <dbReference type="PROSITE" id="PS50893"/>
    </source>
</evidence>
<dbReference type="Pfam" id="PF08402">
    <property type="entry name" value="TOBE_2"/>
    <property type="match status" value="1"/>
</dbReference>
<keyword evidence="4" id="KW-0997">Cell inner membrane</keyword>
<dbReference type="CDD" id="cd03259">
    <property type="entry name" value="ABC_Carb_Solutes_like"/>
    <property type="match status" value="1"/>
</dbReference>
<keyword evidence="3" id="KW-0410">Iron transport</keyword>
<dbReference type="PANTHER" id="PTHR42781">
    <property type="entry name" value="SPERMIDINE/PUTRESCINE IMPORT ATP-BINDING PROTEIN POTA"/>
    <property type="match status" value="1"/>
</dbReference>
<dbReference type="InterPro" id="IPR013611">
    <property type="entry name" value="Transp-assoc_OB_typ2"/>
</dbReference>
<dbReference type="SMART" id="SM00382">
    <property type="entry name" value="AAA"/>
    <property type="match status" value="1"/>
</dbReference>
<reference evidence="12 13" key="1">
    <citation type="submission" date="2022-03" db="EMBL/GenBank/DDBJ databases">
        <authorList>
            <person name="He Y."/>
        </authorList>
    </citation>
    <scope>NUCLEOTIDE SEQUENCE [LARGE SCALE GENOMIC DNA]</scope>
    <source>
        <strain evidence="12 13">TK19116</strain>
        <plasmid evidence="12">unnamed1</plasmid>
    </source>
</reference>
<evidence type="ECO:0000256" key="4">
    <source>
        <dbReference type="ARBA" id="ARBA00022519"/>
    </source>
</evidence>